<evidence type="ECO:0000313" key="2">
    <source>
        <dbReference type="Proteomes" id="UP000295504"/>
    </source>
</evidence>
<evidence type="ECO:0000313" key="1">
    <source>
        <dbReference type="EMBL" id="TCQ04200.1"/>
    </source>
</evidence>
<gene>
    <name evidence="1" type="ORF">EDD79_100784</name>
</gene>
<dbReference type="EMBL" id="SLYC01000007">
    <property type="protein sequence ID" value="TCQ04200.1"/>
    <property type="molecule type" value="Genomic_DNA"/>
</dbReference>
<sequence length="49" mass="5479">MTKNRNCNRNLLLFITLGLAFLFITGIEQINLTPSPRVPIVIPAKGIKQ</sequence>
<organism evidence="1 2">
    <name type="scientific">Serpentinicella alkaliphila</name>
    <dbReference type="NCBI Taxonomy" id="1734049"/>
    <lineage>
        <taxon>Bacteria</taxon>
        <taxon>Bacillati</taxon>
        <taxon>Bacillota</taxon>
        <taxon>Clostridia</taxon>
        <taxon>Peptostreptococcales</taxon>
        <taxon>Natronincolaceae</taxon>
        <taxon>Serpentinicella</taxon>
    </lineage>
</organism>
<dbReference type="AlphaFoldDB" id="A0A4R2TKJ4"/>
<name>A0A4R2TKJ4_9FIRM</name>
<dbReference type="RefSeq" id="WP_165913633.1">
    <property type="nucleotide sequence ID" value="NZ_CP058648.1"/>
</dbReference>
<comment type="caution">
    <text evidence="1">The sequence shown here is derived from an EMBL/GenBank/DDBJ whole genome shotgun (WGS) entry which is preliminary data.</text>
</comment>
<accession>A0A4R2TKJ4</accession>
<proteinExistence type="predicted"/>
<reference evidence="1 2" key="1">
    <citation type="submission" date="2019-03" db="EMBL/GenBank/DDBJ databases">
        <title>Genomic Encyclopedia of Type Strains, Phase IV (KMG-IV): sequencing the most valuable type-strain genomes for metagenomic binning, comparative biology and taxonomic classification.</title>
        <authorList>
            <person name="Goeker M."/>
        </authorList>
    </citation>
    <scope>NUCLEOTIDE SEQUENCE [LARGE SCALE GENOMIC DNA]</scope>
    <source>
        <strain evidence="1 2">DSM 100013</strain>
    </source>
</reference>
<protein>
    <submittedName>
        <fullName evidence="1">Uncharacterized protein</fullName>
    </submittedName>
</protein>
<keyword evidence="2" id="KW-1185">Reference proteome</keyword>
<dbReference type="Proteomes" id="UP000295504">
    <property type="component" value="Unassembled WGS sequence"/>
</dbReference>